<accession>A0A2H6KAK7</accession>
<sequence length="576" mass="64511">MHRHLAATEIRYFRALKWSYISHLASYHVPILRRGSSSFPVVAGFSSVRSRKQQSAASDSAPTTDATHISQHNVTANVSVKSDSSVPVCDLQSSLESMICDVRQRRKIRDRPVFLTVLSQPSTALVDLLFAIFKHGGAAVSVLPVCFSLLRSRLATSEPTCFEKHIVDNWRSMIVESRSDIVLTTRDYYSLLSPICRELTVPLHVLVRAPAIISAAEFDSAMRAGHGYIDLLDTPKAGSKITPDVSQLFGNGDREWSLLHVFSEVGSCNGKVVAHTKATLDAERERVRNVISIAPNDQVLNCLFPHEYGFTMYGVLQPLYAGARAHYPLIVPSATRYTSLKPQFPLTLRRDLRETVTLSLAQSVFEYVRSNGCKPTVLLCGSEMLRYLLEFITCGELSAPERRSYLGHWVNVDRIYVFEDASQLRSGSLHETVAAFLKATSLSASVTQLYTLPEVGLVAHMNLRDPEATPVALPDCNIINEGSQFIIAARTGSLFQTYLGRPYATKSALVNGELRLKFQTPVESTPLLPRHLEYVTYFKRRRERMSRYPQGYIKQVPVRTQFWGNYTGRKRHPSVL</sequence>
<dbReference type="VEuPathDB" id="PiroplasmaDB:BOVATA_015130"/>
<name>A0A2H6KAK7_9APIC</name>
<evidence type="ECO:0000313" key="2">
    <source>
        <dbReference type="Proteomes" id="UP000236319"/>
    </source>
</evidence>
<dbReference type="SUPFAM" id="SSF56801">
    <property type="entry name" value="Acetyl-CoA synthetase-like"/>
    <property type="match status" value="1"/>
</dbReference>
<dbReference type="AlphaFoldDB" id="A0A2H6KAK7"/>
<dbReference type="EMBL" id="BDSA01000002">
    <property type="protein sequence ID" value="GBE60020.1"/>
    <property type="molecule type" value="Genomic_DNA"/>
</dbReference>
<dbReference type="GeneID" id="39873790"/>
<dbReference type="Proteomes" id="UP000236319">
    <property type="component" value="Unassembled WGS sequence"/>
</dbReference>
<proteinExistence type="predicted"/>
<dbReference type="InterPro" id="IPR042099">
    <property type="entry name" value="ANL_N_sf"/>
</dbReference>
<dbReference type="Gene3D" id="3.40.50.12780">
    <property type="entry name" value="N-terminal domain of ligase-like"/>
    <property type="match status" value="1"/>
</dbReference>
<dbReference type="RefSeq" id="XP_028866263.1">
    <property type="nucleotide sequence ID" value="XM_029010430.1"/>
</dbReference>
<evidence type="ECO:0000313" key="1">
    <source>
        <dbReference type="EMBL" id="GBE60020.1"/>
    </source>
</evidence>
<reference evidence="1 2" key="1">
    <citation type="journal article" date="2017" name="BMC Genomics">
        <title>Whole-genome assembly of Babesia ovata and comparative genomics between closely related pathogens.</title>
        <authorList>
            <person name="Yamagishi J."/>
            <person name="Asada M."/>
            <person name="Hakimi H."/>
            <person name="Tanaka T.Q."/>
            <person name="Sugimoto C."/>
            <person name="Kawazu S."/>
        </authorList>
    </citation>
    <scope>NUCLEOTIDE SEQUENCE [LARGE SCALE GENOMIC DNA]</scope>
    <source>
        <strain evidence="1 2">Miyake</strain>
    </source>
</reference>
<keyword evidence="2" id="KW-1185">Reference proteome</keyword>
<comment type="caution">
    <text evidence="1">The sequence shown here is derived from an EMBL/GenBank/DDBJ whole genome shotgun (WGS) entry which is preliminary data.</text>
</comment>
<protein>
    <submittedName>
        <fullName evidence="1">Uncharacterized protein</fullName>
    </submittedName>
</protein>
<organism evidence="1 2">
    <name type="scientific">Babesia ovata</name>
    <dbReference type="NCBI Taxonomy" id="189622"/>
    <lineage>
        <taxon>Eukaryota</taxon>
        <taxon>Sar</taxon>
        <taxon>Alveolata</taxon>
        <taxon>Apicomplexa</taxon>
        <taxon>Aconoidasida</taxon>
        <taxon>Piroplasmida</taxon>
        <taxon>Babesiidae</taxon>
        <taxon>Babesia</taxon>
    </lineage>
</organism>
<gene>
    <name evidence="1" type="ORF">BOVATA_015130</name>
</gene>
<dbReference type="OrthoDB" id="364658at2759"/>